<dbReference type="GO" id="GO:0098794">
    <property type="term" value="C:postsynapse"/>
    <property type="evidence" value="ECO:0007669"/>
    <property type="project" value="GOC"/>
</dbReference>
<keyword evidence="8 11" id="KW-0406">Ion transport</keyword>
<keyword evidence="9 11" id="KW-0472">Membrane</keyword>
<sequence>VKLGIRINSFYSISESTMDYMVSFNLQQQWRDKRLQFNPNETKFKMLKLGEGTWLRIWIPDTFFRNEKKANFHDVTVANRMLQLNSTGYLLYVTKISATFSCQMKLQYYPLDTQFCPITIESFGYTTDDMYFQWMDGKAEKVIDLGENKILPQFTIERFIRRDCSQNYTAGTYPCLEVRFVLRRDIGFFLIQVYVPSILIVILSWVSFWINIESSPARVSIGLLTVLTTTTMSAGARASLPRVSYIKAIDVWMICCLIFVFASLIEYAVVNVMSRKKIKSNVIEKVSG</sequence>
<dbReference type="InterPro" id="IPR006028">
    <property type="entry name" value="GABAA/Glycine_rcpt"/>
</dbReference>
<reference evidence="15" key="3">
    <citation type="submission" date="2015-06" db="UniProtKB">
        <authorList>
            <consortium name="EnsemblMetazoa"/>
        </authorList>
    </citation>
    <scope>IDENTIFICATION</scope>
</reference>
<gene>
    <name evidence="15" type="primary">20216363</name>
    <name evidence="14" type="ORF">HELRODRAFT_84668</name>
</gene>
<reference evidence="16" key="1">
    <citation type="submission" date="2012-12" db="EMBL/GenBank/DDBJ databases">
        <authorList>
            <person name="Hellsten U."/>
            <person name="Grimwood J."/>
            <person name="Chapman J.A."/>
            <person name="Shapiro H."/>
            <person name="Aerts A."/>
            <person name="Otillar R.P."/>
            <person name="Terry A.Y."/>
            <person name="Boore J.L."/>
            <person name="Simakov O."/>
            <person name="Marletaz F."/>
            <person name="Cho S.-J."/>
            <person name="Edsinger-Gonzales E."/>
            <person name="Havlak P."/>
            <person name="Kuo D.-H."/>
            <person name="Larsson T."/>
            <person name="Lv J."/>
            <person name="Arendt D."/>
            <person name="Savage R."/>
            <person name="Osoegawa K."/>
            <person name="de Jong P."/>
            <person name="Lindberg D.R."/>
            <person name="Seaver E.C."/>
            <person name="Weisblat D.A."/>
            <person name="Putnam N.H."/>
            <person name="Grigoriev I.V."/>
            <person name="Rokhsar D.S."/>
        </authorList>
    </citation>
    <scope>NUCLEOTIDE SEQUENCE</scope>
</reference>
<evidence type="ECO:0000259" key="12">
    <source>
        <dbReference type="Pfam" id="PF02931"/>
    </source>
</evidence>
<evidence type="ECO:0000256" key="9">
    <source>
        <dbReference type="ARBA" id="ARBA00023136"/>
    </source>
</evidence>
<dbReference type="HOGENOM" id="CLU_010920_3_1_1"/>
<dbReference type="Pfam" id="PF02931">
    <property type="entry name" value="Neur_chan_LBD"/>
    <property type="match status" value="1"/>
</dbReference>
<keyword evidence="10 11" id="KW-0407">Ion channel</keyword>
<dbReference type="EMBL" id="AMQM01005933">
    <property type="status" value="NOT_ANNOTATED_CDS"/>
    <property type="molecule type" value="Genomic_DNA"/>
</dbReference>
<dbReference type="Pfam" id="PF02932">
    <property type="entry name" value="Neur_chan_memb"/>
    <property type="match status" value="1"/>
</dbReference>
<dbReference type="AlphaFoldDB" id="T1G5L6"/>
<evidence type="ECO:0008006" key="17">
    <source>
        <dbReference type="Google" id="ProtNLM"/>
    </source>
</evidence>
<dbReference type="RefSeq" id="XP_009023535.1">
    <property type="nucleotide sequence ID" value="XM_009025287.1"/>
</dbReference>
<dbReference type="InterPro" id="IPR036734">
    <property type="entry name" value="Neur_chan_lig-bd_sf"/>
</dbReference>
<dbReference type="InParanoid" id="T1G5L6"/>
<feature type="domain" description="Neurotransmitter-gated ion-channel transmembrane" evidence="13">
    <location>
        <begin position="193"/>
        <end position="278"/>
    </location>
</feature>
<evidence type="ECO:0000256" key="7">
    <source>
        <dbReference type="ARBA" id="ARBA00022989"/>
    </source>
</evidence>
<dbReference type="CTD" id="20216363"/>
<dbReference type="FunFam" id="1.20.58.390:FF:000123">
    <property type="entry name" value="Uncharacterized protein"/>
    <property type="match status" value="1"/>
</dbReference>
<evidence type="ECO:0000313" key="16">
    <source>
        <dbReference type="Proteomes" id="UP000015101"/>
    </source>
</evidence>
<dbReference type="EMBL" id="AMQM01005932">
    <property type="status" value="NOT_ANNOTATED_CDS"/>
    <property type="molecule type" value="Genomic_DNA"/>
</dbReference>
<protein>
    <recommendedName>
        <fullName evidence="17">Neurotransmitter-gated ion-channel transmembrane domain-containing protein</fullName>
    </recommendedName>
</protein>
<dbReference type="PRINTS" id="PR00253">
    <property type="entry name" value="GABAARECEPTR"/>
</dbReference>
<dbReference type="PROSITE" id="PS00236">
    <property type="entry name" value="NEUROTR_ION_CHANNEL"/>
    <property type="match status" value="1"/>
</dbReference>
<dbReference type="GO" id="GO:1902476">
    <property type="term" value="P:chloride transmembrane transport"/>
    <property type="evidence" value="ECO:0000318"/>
    <property type="project" value="GO_Central"/>
</dbReference>
<evidence type="ECO:0000256" key="11">
    <source>
        <dbReference type="RuleBase" id="RU000687"/>
    </source>
</evidence>
<evidence type="ECO:0000256" key="8">
    <source>
        <dbReference type="ARBA" id="ARBA00023065"/>
    </source>
</evidence>
<proteinExistence type="inferred from homology"/>
<dbReference type="Gene3D" id="1.20.58.390">
    <property type="entry name" value="Neurotransmitter-gated ion-channel transmembrane domain"/>
    <property type="match status" value="1"/>
</dbReference>
<comment type="caution">
    <text evidence="11">Lacks conserved residue(s) required for the propagation of feature annotation.</text>
</comment>
<evidence type="ECO:0000256" key="6">
    <source>
        <dbReference type="ARBA" id="ARBA00022729"/>
    </source>
</evidence>
<evidence type="ECO:0000313" key="15">
    <source>
        <dbReference type="EnsemblMetazoa" id="HelroP84668"/>
    </source>
</evidence>
<keyword evidence="16" id="KW-1185">Reference proteome</keyword>
<reference evidence="14 16" key="2">
    <citation type="journal article" date="2013" name="Nature">
        <title>Insights into bilaterian evolution from three spiralian genomes.</title>
        <authorList>
            <person name="Simakov O."/>
            <person name="Marletaz F."/>
            <person name="Cho S.J."/>
            <person name="Edsinger-Gonzales E."/>
            <person name="Havlak P."/>
            <person name="Hellsten U."/>
            <person name="Kuo D.H."/>
            <person name="Larsson T."/>
            <person name="Lv J."/>
            <person name="Arendt D."/>
            <person name="Savage R."/>
            <person name="Osoegawa K."/>
            <person name="de Jong P."/>
            <person name="Grimwood J."/>
            <person name="Chapman J.A."/>
            <person name="Shapiro H."/>
            <person name="Aerts A."/>
            <person name="Otillar R.P."/>
            <person name="Terry A.Y."/>
            <person name="Boore J.L."/>
            <person name="Grigoriev I.V."/>
            <person name="Lindberg D.R."/>
            <person name="Seaver E.C."/>
            <person name="Weisblat D.A."/>
            <person name="Putnam N.H."/>
            <person name="Rokhsar D.S."/>
        </authorList>
    </citation>
    <scope>NUCLEOTIDE SEQUENCE</scope>
</reference>
<dbReference type="GO" id="GO:0005231">
    <property type="term" value="F:excitatory extracellular ligand-gated monoatomic ion channel activity"/>
    <property type="evidence" value="ECO:0000318"/>
    <property type="project" value="GO_Central"/>
</dbReference>
<dbReference type="InterPro" id="IPR036719">
    <property type="entry name" value="Neuro-gated_channel_TM_sf"/>
</dbReference>
<dbReference type="Proteomes" id="UP000015101">
    <property type="component" value="Unassembled WGS sequence"/>
</dbReference>
<dbReference type="FunFam" id="2.70.170.10:FF:000045">
    <property type="entry name" value="Predicted protein"/>
    <property type="match status" value="1"/>
</dbReference>
<feature type="domain" description="Neurotransmitter-gated ion-channel ligand-binding" evidence="12">
    <location>
        <begin position="1"/>
        <end position="185"/>
    </location>
</feature>
<keyword evidence="6" id="KW-0732">Signal</keyword>
<dbReference type="OrthoDB" id="407674at2759"/>
<evidence type="ECO:0000259" key="13">
    <source>
        <dbReference type="Pfam" id="PF02932"/>
    </source>
</evidence>
<dbReference type="OMA" id="RYECHIA"/>
<evidence type="ECO:0000313" key="14">
    <source>
        <dbReference type="EMBL" id="ESN98212.1"/>
    </source>
</evidence>
<dbReference type="eggNOG" id="KOG3644">
    <property type="taxonomic scope" value="Eukaryota"/>
</dbReference>
<name>T1G5L6_HELRO</name>
<dbReference type="CDD" id="cd19049">
    <property type="entry name" value="LGIC_TM_anion"/>
    <property type="match status" value="1"/>
</dbReference>
<dbReference type="InterPro" id="IPR006202">
    <property type="entry name" value="Neur_chan_lig-bd"/>
</dbReference>
<evidence type="ECO:0000256" key="2">
    <source>
        <dbReference type="ARBA" id="ARBA00004236"/>
    </source>
</evidence>
<dbReference type="GO" id="GO:0004888">
    <property type="term" value="F:transmembrane signaling receptor activity"/>
    <property type="evidence" value="ECO:0007669"/>
    <property type="project" value="InterPro"/>
</dbReference>
<dbReference type="EMBL" id="KB097182">
    <property type="protein sequence ID" value="ESN98212.1"/>
    <property type="molecule type" value="Genomic_DNA"/>
</dbReference>
<keyword evidence="7 11" id="KW-1133">Transmembrane helix</keyword>
<dbReference type="EMBL" id="AMQM01005931">
    <property type="status" value="NOT_ANNOTATED_CDS"/>
    <property type="molecule type" value="Genomic_DNA"/>
</dbReference>
<dbReference type="STRING" id="6412.T1G5L6"/>
<dbReference type="GeneID" id="20216363"/>
<evidence type="ECO:0000256" key="10">
    <source>
        <dbReference type="ARBA" id="ARBA00023303"/>
    </source>
</evidence>
<dbReference type="SUPFAM" id="SSF63712">
    <property type="entry name" value="Nicotinic receptor ligand binding domain-like"/>
    <property type="match status" value="1"/>
</dbReference>
<dbReference type="EnsemblMetazoa" id="HelroT84668">
    <property type="protein sequence ID" value="HelroP84668"/>
    <property type="gene ID" value="HelroG84668"/>
</dbReference>
<evidence type="ECO:0000256" key="3">
    <source>
        <dbReference type="ARBA" id="ARBA00022448"/>
    </source>
</evidence>
<feature type="transmembrane region" description="Helical" evidence="11">
    <location>
        <begin position="251"/>
        <end position="270"/>
    </location>
</feature>
<dbReference type="InterPro" id="IPR006201">
    <property type="entry name" value="Neur_channel"/>
</dbReference>
<organism evidence="15 16">
    <name type="scientific">Helobdella robusta</name>
    <name type="common">Californian leech</name>
    <dbReference type="NCBI Taxonomy" id="6412"/>
    <lineage>
        <taxon>Eukaryota</taxon>
        <taxon>Metazoa</taxon>
        <taxon>Spiralia</taxon>
        <taxon>Lophotrochozoa</taxon>
        <taxon>Annelida</taxon>
        <taxon>Clitellata</taxon>
        <taxon>Hirudinea</taxon>
        <taxon>Rhynchobdellida</taxon>
        <taxon>Glossiphoniidae</taxon>
        <taxon>Helobdella</taxon>
    </lineage>
</organism>
<feature type="transmembrane region" description="Helical" evidence="11">
    <location>
        <begin position="186"/>
        <end position="210"/>
    </location>
</feature>
<dbReference type="InterPro" id="IPR038050">
    <property type="entry name" value="Neuro_actylchol_rec"/>
</dbReference>
<evidence type="ECO:0000256" key="5">
    <source>
        <dbReference type="ARBA" id="ARBA00022692"/>
    </source>
</evidence>
<evidence type="ECO:0000256" key="4">
    <source>
        <dbReference type="ARBA" id="ARBA00022475"/>
    </source>
</evidence>
<keyword evidence="3 11" id="KW-0813">Transport</keyword>
<dbReference type="InterPro" id="IPR018000">
    <property type="entry name" value="Neurotransmitter_ion_chnl_CS"/>
</dbReference>
<dbReference type="InterPro" id="IPR006029">
    <property type="entry name" value="Neurotrans-gated_channel_TM"/>
</dbReference>
<evidence type="ECO:0000256" key="1">
    <source>
        <dbReference type="ARBA" id="ARBA00004141"/>
    </source>
</evidence>
<dbReference type="PRINTS" id="PR00252">
    <property type="entry name" value="NRIONCHANNEL"/>
</dbReference>
<accession>T1G5L6</accession>
<dbReference type="Gene3D" id="2.70.170.10">
    <property type="entry name" value="Neurotransmitter-gated ion-channel ligand-binding domain"/>
    <property type="match status" value="1"/>
</dbReference>
<dbReference type="NCBIfam" id="TIGR00860">
    <property type="entry name" value="LIC"/>
    <property type="match status" value="1"/>
</dbReference>
<dbReference type="SUPFAM" id="SSF90112">
    <property type="entry name" value="Neurotransmitter-gated ion-channel transmembrane pore"/>
    <property type="match status" value="1"/>
</dbReference>
<dbReference type="PANTHER" id="PTHR18945">
    <property type="entry name" value="NEUROTRANSMITTER GATED ION CHANNEL"/>
    <property type="match status" value="1"/>
</dbReference>
<keyword evidence="5 11" id="KW-0812">Transmembrane</keyword>
<dbReference type="KEGG" id="hro:HELRODRAFT_84668"/>
<keyword evidence="4" id="KW-1003">Cell membrane</keyword>
<comment type="similarity">
    <text evidence="11">Belongs to the ligand-gated ion channel (TC 1.A.9) family.</text>
</comment>
<dbReference type="GO" id="GO:0005886">
    <property type="term" value="C:plasma membrane"/>
    <property type="evidence" value="ECO:0007669"/>
    <property type="project" value="UniProtKB-SubCell"/>
</dbReference>
<comment type="subcellular location">
    <subcellularLocation>
        <location evidence="2">Cell membrane</location>
    </subcellularLocation>
    <subcellularLocation>
        <location evidence="1">Membrane</location>
        <topology evidence="1">Multi-pass membrane protein</topology>
    </subcellularLocation>
</comment>